<keyword evidence="6" id="KW-0445">Lipid transport</keyword>
<keyword evidence="3" id="KW-0963">Cytoplasm</keyword>
<organism evidence="15">
    <name type="scientific">Enterobius vermicularis</name>
    <name type="common">Human pinworm</name>
    <dbReference type="NCBI Taxonomy" id="51028"/>
    <lineage>
        <taxon>Eukaryota</taxon>
        <taxon>Metazoa</taxon>
        <taxon>Ecdysozoa</taxon>
        <taxon>Nematoda</taxon>
        <taxon>Chromadorea</taxon>
        <taxon>Rhabditida</taxon>
        <taxon>Spirurina</taxon>
        <taxon>Oxyuridomorpha</taxon>
        <taxon>Oxyuroidea</taxon>
        <taxon>Oxyuridae</taxon>
        <taxon>Enterobius</taxon>
    </lineage>
</organism>
<evidence type="ECO:0000259" key="12">
    <source>
        <dbReference type="PROSITE" id="PS50848"/>
    </source>
</evidence>
<keyword evidence="2" id="KW-0813">Transport</keyword>
<dbReference type="InterPro" id="IPR051213">
    <property type="entry name" value="START_lipid_transfer"/>
</dbReference>
<proteinExistence type="predicted"/>
<dbReference type="Pfam" id="PF01852">
    <property type="entry name" value="START"/>
    <property type="match status" value="1"/>
</dbReference>
<evidence type="ECO:0000256" key="11">
    <source>
        <dbReference type="ARBA" id="ARBA00079049"/>
    </source>
</evidence>
<sequence length="483" mass="54386">PEGACVWTYFFAGAASCGEILGTLYLQALECLVVVRSFGNSCSTFSGFSDNVVGTANVVRGDTGKQLVSRCFYRFRWKPSVLVAFSAGFSLKDMAISDDVMEKERDITLKRQDLRKEWEVLVERQDLLVVKREREDIGLSEYCCSGSYRDISARDFIDAQMDLEYRRKWDVNVLRLEVLQENKDTDTQIIRWIARYPYPLYPREYVFVRRKYFDSLNNRVTIVSSSLDGNLYPSSNDYVRVASYHSVLVVKAHGNFEEKGFDYVLLYRDDPGGNIPKYAYNWLVNSGGPNFLTKVYEAAKGLESARLNKMEHDGDISVDLVTGTTKEKETNKNFEVDPVGSADVIFSGNVPQSTVDASAVDSITDEKRDEFFKFSRELKIEKIPTTGLDDGSMFETVRNDAAEGQVPGEVVEEELSVGTSSSEKMNCSSVNAKTEHDPLAVNAVSNPKKVQEEVVRNGASSNTFFLYRRPSFSSVSDLLKLVE</sequence>
<dbReference type="SUPFAM" id="SSF55961">
    <property type="entry name" value="Bet v1-like"/>
    <property type="match status" value="1"/>
</dbReference>
<dbReference type="WBParaSite" id="EVEC_0000207501-mRNA-1">
    <property type="protein sequence ID" value="EVEC_0000207501-mRNA-1"/>
    <property type="gene ID" value="EVEC_0000207501"/>
</dbReference>
<dbReference type="STRING" id="51028.A0A0N4UX34"/>
<dbReference type="SMART" id="SM00234">
    <property type="entry name" value="START"/>
    <property type="match status" value="1"/>
</dbReference>
<dbReference type="PROSITE" id="PS50848">
    <property type="entry name" value="START"/>
    <property type="match status" value="1"/>
</dbReference>
<evidence type="ECO:0000313" key="15">
    <source>
        <dbReference type="WBParaSite" id="EVEC_0000207501-mRNA-1"/>
    </source>
</evidence>
<keyword evidence="7" id="KW-0446">Lipid-binding</keyword>
<dbReference type="GO" id="GO:0005829">
    <property type="term" value="C:cytosol"/>
    <property type="evidence" value="ECO:0007669"/>
    <property type="project" value="UniProtKB-ARBA"/>
</dbReference>
<accession>A0A0N4UX34</accession>
<evidence type="ECO:0000256" key="9">
    <source>
        <dbReference type="ARBA" id="ARBA00069061"/>
    </source>
</evidence>
<dbReference type="GO" id="GO:0006869">
    <property type="term" value="P:lipid transport"/>
    <property type="evidence" value="ECO:0007669"/>
    <property type="project" value="UniProtKB-KW"/>
</dbReference>
<evidence type="ECO:0000256" key="7">
    <source>
        <dbReference type="ARBA" id="ARBA00023121"/>
    </source>
</evidence>
<feature type="domain" description="START" evidence="12">
    <location>
        <begin position="118"/>
        <end position="304"/>
    </location>
</feature>
<evidence type="ECO:0000256" key="1">
    <source>
        <dbReference type="ARBA" id="ARBA00004496"/>
    </source>
</evidence>
<evidence type="ECO:0000256" key="8">
    <source>
        <dbReference type="ARBA" id="ARBA00063535"/>
    </source>
</evidence>
<dbReference type="InterPro" id="IPR002913">
    <property type="entry name" value="START_lipid-bd_dom"/>
</dbReference>
<dbReference type="InterPro" id="IPR023393">
    <property type="entry name" value="START-like_dom_sf"/>
</dbReference>
<keyword evidence="5" id="KW-0007">Acetylation</keyword>
<evidence type="ECO:0000256" key="5">
    <source>
        <dbReference type="ARBA" id="ARBA00022990"/>
    </source>
</evidence>
<reference evidence="13 14" key="2">
    <citation type="submission" date="2018-10" db="EMBL/GenBank/DDBJ databases">
        <authorList>
            <consortium name="Pathogen Informatics"/>
        </authorList>
    </citation>
    <scope>NUCLEOTIDE SEQUENCE [LARGE SCALE GENOMIC DNA]</scope>
</reference>
<dbReference type="FunFam" id="3.30.530.20:FF:000017">
    <property type="entry name" value="Phosphatidylcholine transfer protein, putative"/>
    <property type="match status" value="1"/>
</dbReference>
<evidence type="ECO:0000256" key="2">
    <source>
        <dbReference type="ARBA" id="ARBA00022448"/>
    </source>
</evidence>
<dbReference type="AlphaFoldDB" id="A0A0N4UX34"/>
<evidence type="ECO:0000256" key="4">
    <source>
        <dbReference type="ARBA" id="ARBA00022553"/>
    </source>
</evidence>
<evidence type="ECO:0000256" key="6">
    <source>
        <dbReference type="ARBA" id="ARBA00023055"/>
    </source>
</evidence>
<keyword evidence="14" id="KW-1185">Reference proteome</keyword>
<dbReference type="Proteomes" id="UP000274131">
    <property type="component" value="Unassembled WGS sequence"/>
</dbReference>
<evidence type="ECO:0000313" key="14">
    <source>
        <dbReference type="Proteomes" id="UP000274131"/>
    </source>
</evidence>
<dbReference type="Gene3D" id="3.30.530.20">
    <property type="match status" value="1"/>
</dbReference>
<gene>
    <name evidence="13" type="ORF">EVEC_LOCUS1783</name>
</gene>
<keyword evidence="4" id="KW-0597">Phosphoprotein</keyword>
<protein>
    <recommendedName>
        <fullName evidence="9">Phosphatidylcholine transfer protein</fullName>
    </recommendedName>
    <alternativeName>
        <fullName evidence="11">START domain-containing protein 2</fullName>
    </alternativeName>
    <alternativeName>
        <fullName evidence="10">StAR-related lipid transfer protein 2</fullName>
    </alternativeName>
</protein>
<dbReference type="GO" id="GO:0008289">
    <property type="term" value="F:lipid binding"/>
    <property type="evidence" value="ECO:0007669"/>
    <property type="project" value="UniProtKB-KW"/>
</dbReference>
<dbReference type="PANTHER" id="PTHR19308">
    <property type="entry name" value="PHOSPHATIDYLCHOLINE TRANSFER PROTEIN"/>
    <property type="match status" value="1"/>
</dbReference>
<reference evidence="15" key="1">
    <citation type="submission" date="2016-04" db="UniProtKB">
        <authorList>
            <consortium name="WormBaseParasite"/>
        </authorList>
    </citation>
    <scope>IDENTIFICATION</scope>
</reference>
<evidence type="ECO:0000256" key="10">
    <source>
        <dbReference type="ARBA" id="ARBA00077188"/>
    </source>
</evidence>
<comment type="subcellular location">
    <subcellularLocation>
        <location evidence="1">Cytoplasm</location>
    </subcellularLocation>
</comment>
<dbReference type="OrthoDB" id="1295045at2759"/>
<dbReference type="EMBL" id="UXUI01007265">
    <property type="protein sequence ID" value="VDD86640.1"/>
    <property type="molecule type" value="Genomic_DNA"/>
</dbReference>
<dbReference type="PANTHER" id="PTHR19308:SF8">
    <property type="entry name" value="STAR-RELATED LIPID TRANSFER PROTEIN 7, MITOCHONDRIAL"/>
    <property type="match status" value="1"/>
</dbReference>
<comment type="subunit">
    <text evidence="8">Interacts with ACOT13/THEM2.</text>
</comment>
<evidence type="ECO:0000256" key="3">
    <source>
        <dbReference type="ARBA" id="ARBA00022490"/>
    </source>
</evidence>
<name>A0A0N4UX34_ENTVE</name>
<evidence type="ECO:0000313" key="13">
    <source>
        <dbReference type="EMBL" id="VDD86640.1"/>
    </source>
</evidence>